<dbReference type="Proteomes" id="UP001302745">
    <property type="component" value="Unassembled WGS sequence"/>
</dbReference>
<comment type="caution">
    <text evidence="2">The sequence shown here is derived from an EMBL/GenBank/DDBJ whole genome shotgun (WGS) entry which is preliminary data.</text>
</comment>
<protein>
    <submittedName>
        <fullName evidence="2">Uncharacterized protein</fullName>
    </submittedName>
</protein>
<evidence type="ECO:0000256" key="1">
    <source>
        <dbReference type="SAM" id="MobiDB-lite"/>
    </source>
</evidence>
<organism evidence="2 3">
    <name type="scientific">Chaetomidium leptoderma</name>
    <dbReference type="NCBI Taxonomy" id="669021"/>
    <lineage>
        <taxon>Eukaryota</taxon>
        <taxon>Fungi</taxon>
        <taxon>Dikarya</taxon>
        <taxon>Ascomycota</taxon>
        <taxon>Pezizomycotina</taxon>
        <taxon>Sordariomycetes</taxon>
        <taxon>Sordariomycetidae</taxon>
        <taxon>Sordariales</taxon>
        <taxon>Chaetomiaceae</taxon>
        <taxon>Chaetomidium</taxon>
    </lineage>
</organism>
<dbReference type="AlphaFoldDB" id="A0AAN6VPV4"/>
<reference evidence="2" key="2">
    <citation type="submission" date="2023-05" db="EMBL/GenBank/DDBJ databases">
        <authorList>
            <consortium name="Lawrence Berkeley National Laboratory"/>
            <person name="Steindorff A."/>
            <person name="Hensen N."/>
            <person name="Bonometti L."/>
            <person name="Westerberg I."/>
            <person name="Brannstrom I.O."/>
            <person name="Guillou S."/>
            <person name="Cros-Aarteil S."/>
            <person name="Calhoun S."/>
            <person name="Haridas S."/>
            <person name="Kuo A."/>
            <person name="Mondo S."/>
            <person name="Pangilinan J."/>
            <person name="Riley R."/>
            <person name="Labutti K."/>
            <person name="Andreopoulos B."/>
            <person name="Lipzen A."/>
            <person name="Chen C."/>
            <person name="Yanf M."/>
            <person name="Daum C."/>
            <person name="Ng V."/>
            <person name="Clum A."/>
            <person name="Ohm R."/>
            <person name="Martin F."/>
            <person name="Silar P."/>
            <person name="Natvig D."/>
            <person name="Lalanne C."/>
            <person name="Gautier V."/>
            <person name="Ament-Velasquez S.L."/>
            <person name="Kruys A."/>
            <person name="Hutchinson M.I."/>
            <person name="Powell A.J."/>
            <person name="Barry K."/>
            <person name="Miller A.N."/>
            <person name="Grigoriev I.V."/>
            <person name="Debuchy R."/>
            <person name="Gladieux P."/>
            <person name="Thoren M.H."/>
            <person name="Johannesson H."/>
        </authorList>
    </citation>
    <scope>NUCLEOTIDE SEQUENCE</scope>
    <source>
        <strain evidence="2">CBS 538.74</strain>
    </source>
</reference>
<proteinExistence type="predicted"/>
<accession>A0AAN6VPV4</accession>
<sequence>MKPPETCTGGSSQAQPHPYPSITRVTLSNGYRAYRPSEAAGTTKPARPKTVRFVKGHDSESMVESVALTEAGSEDSEDELEYDFLRDIDFSHMDFLHDEADGWVPVMVAEEEEGDDWMSLTGSWVLMGGALAGEAKK</sequence>
<name>A0AAN6VPV4_9PEZI</name>
<evidence type="ECO:0000313" key="2">
    <source>
        <dbReference type="EMBL" id="KAK4155612.1"/>
    </source>
</evidence>
<keyword evidence="3" id="KW-1185">Reference proteome</keyword>
<feature type="region of interest" description="Disordered" evidence="1">
    <location>
        <begin position="1"/>
        <end position="22"/>
    </location>
</feature>
<gene>
    <name evidence="2" type="ORF">C8A00DRAFT_13346</name>
</gene>
<dbReference type="EMBL" id="MU856884">
    <property type="protein sequence ID" value="KAK4155612.1"/>
    <property type="molecule type" value="Genomic_DNA"/>
</dbReference>
<reference evidence="2" key="1">
    <citation type="journal article" date="2023" name="Mol. Phylogenet. Evol.">
        <title>Genome-scale phylogeny and comparative genomics of the fungal order Sordariales.</title>
        <authorList>
            <person name="Hensen N."/>
            <person name="Bonometti L."/>
            <person name="Westerberg I."/>
            <person name="Brannstrom I.O."/>
            <person name="Guillou S."/>
            <person name="Cros-Aarteil S."/>
            <person name="Calhoun S."/>
            <person name="Haridas S."/>
            <person name="Kuo A."/>
            <person name="Mondo S."/>
            <person name="Pangilinan J."/>
            <person name="Riley R."/>
            <person name="LaButti K."/>
            <person name="Andreopoulos B."/>
            <person name="Lipzen A."/>
            <person name="Chen C."/>
            <person name="Yan M."/>
            <person name="Daum C."/>
            <person name="Ng V."/>
            <person name="Clum A."/>
            <person name="Steindorff A."/>
            <person name="Ohm R.A."/>
            <person name="Martin F."/>
            <person name="Silar P."/>
            <person name="Natvig D.O."/>
            <person name="Lalanne C."/>
            <person name="Gautier V."/>
            <person name="Ament-Velasquez S.L."/>
            <person name="Kruys A."/>
            <person name="Hutchinson M.I."/>
            <person name="Powell A.J."/>
            <person name="Barry K."/>
            <person name="Miller A.N."/>
            <person name="Grigoriev I.V."/>
            <person name="Debuchy R."/>
            <person name="Gladieux P."/>
            <person name="Hiltunen Thoren M."/>
            <person name="Johannesson H."/>
        </authorList>
    </citation>
    <scope>NUCLEOTIDE SEQUENCE</scope>
    <source>
        <strain evidence="2">CBS 538.74</strain>
    </source>
</reference>
<evidence type="ECO:0000313" key="3">
    <source>
        <dbReference type="Proteomes" id="UP001302745"/>
    </source>
</evidence>